<dbReference type="EnsemblMetazoa" id="BGLB002476-RC">
    <property type="protein sequence ID" value="BGLB002476-PC"/>
    <property type="gene ID" value="BGLB002476"/>
</dbReference>
<dbReference type="VEuPathDB" id="VectorBase:BGLB002476"/>
<evidence type="ECO:0000256" key="3">
    <source>
        <dbReference type="SAM" id="SignalP"/>
    </source>
</evidence>
<evidence type="ECO:0000256" key="1">
    <source>
        <dbReference type="ARBA" id="ARBA00023157"/>
    </source>
</evidence>
<dbReference type="PANTHER" id="PTHR13802">
    <property type="entry name" value="MUCIN 4-RELATED"/>
    <property type="match status" value="1"/>
</dbReference>
<dbReference type="RefSeq" id="XP_013073258.2">
    <property type="nucleotide sequence ID" value="XM_013217804.2"/>
</dbReference>
<evidence type="ECO:0000313" key="5">
    <source>
        <dbReference type="EnsemblMetazoa" id="BGLB002476-PD"/>
    </source>
</evidence>
<dbReference type="EnsemblMetazoa" id="BGLB002476-RD">
    <property type="protein sequence ID" value="BGLB002476-PD"/>
    <property type="gene ID" value="BGLB002476"/>
</dbReference>
<keyword evidence="3" id="KW-0732">Signal</keyword>
<evidence type="ECO:0000313" key="7">
    <source>
        <dbReference type="Proteomes" id="UP000076420"/>
    </source>
</evidence>
<dbReference type="SMART" id="SM00539">
    <property type="entry name" value="NIDO"/>
    <property type="match status" value="1"/>
</dbReference>
<keyword evidence="1" id="KW-1015">Disulfide bond</keyword>
<reference evidence="6" key="1">
    <citation type="journal article" date="2004" name="J. Parasitol.">
        <title>The mitochondrial genome of Biomphalaria glabrata (Gastropoda: Basommatophora), intermediate host of Schistosoma mansoni.</title>
        <authorList>
            <person name="DeJong R.J."/>
            <person name="Emery A.M."/>
            <person name="Adema C.M."/>
        </authorList>
    </citation>
    <scope>NUCLEOTIDE SEQUENCE</scope>
    <source>
        <strain evidence="6">BB02</strain>
    </source>
</reference>
<dbReference type="KEGG" id="bgt:106060039"/>
<dbReference type="PANTHER" id="PTHR13802:SF52">
    <property type="entry name" value="MUCIN-4"/>
    <property type="match status" value="1"/>
</dbReference>
<dbReference type="OrthoDB" id="6236007at2759"/>
<reference evidence="6" key="2">
    <citation type="submission" date="2013-03" db="EMBL/GenBank/DDBJ databases">
        <title>Sequence assembly of the Biomphalaria glabrata genome version 4.3.</title>
        <authorList>
            <person name="Warren W."/>
            <person name="Wilson R.K."/>
            <person name="Hillier L.W."/>
            <person name="Minx P."/>
        </authorList>
    </citation>
    <scope>NUCLEOTIDE SEQUENCE</scope>
    <source>
        <strain evidence="6">BB02</strain>
    </source>
</reference>
<dbReference type="RefSeq" id="XP_013073233.2">
    <property type="nucleotide sequence ID" value="XM_013217779.2"/>
</dbReference>
<keyword evidence="2" id="KW-0812">Transmembrane</keyword>
<organism evidence="5 7">
    <name type="scientific">Biomphalaria glabrata</name>
    <name type="common">Bloodfluke planorb</name>
    <name type="synonym">Freshwater snail</name>
    <dbReference type="NCBI Taxonomy" id="6526"/>
    <lineage>
        <taxon>Eukaryota</taxon>
        <taxon>Metazoa</taxon>
        <taxon>Spiralia</taxon>
        <taxon>Lophotrochozoa</taxon>
        <taxon>Mollusca</taxon>
        <taxon>Gastropoda</taxon>
        <taxon>Heterobranchia</taxon>
        <taxon>Euthyneura</taxon>
        <taxon>Panpulmonata</taxon>
        <taxon>Hygrophila</taxon>
        <taxon>Lymnaeoidea</taxon>
        <taxon>Planorbidae</taxon>
        <taxon>Biomphalaria</taxon>
    </lineage>
</organism>
<dbReference type="RefSeq" id="XP_013073243.2">
    <property type="nucleotide sequence ID" value="XM_013217789.2"/>
</dbReference>
<proteinExistence type="predicted"/>
<feature type="domain" description="NIDO" evidence="4">
    <location>
        <begin position="89"/>
        <end position="245"/>
    </location>
</feature>
<keyword evidence="2" id="KW-0472">Membrane</keyword>
<accession>A0A2C9JH68</accession>
<dbReference type="AlphaFoldDB" id="A0A2C9JH68"/>
<dbReference type="PROSITE" id="PS51220">
    <property type="entry name" value="NIDO"/>
    <property type="match status" value="1"/>
</dbReference>
<keyword evidence="2" id="KW-1133">Transmembrane helix</keyword>
<dbReference type="InterPro" id="IPR051495">
    <property type="entry name" value="Epithelial_Barrier/Signaling"/>
</dbReference>
<feature type="chain" id="PRO_5014284868" description="NIDO domain-containing protein" evidence="3">
    <location>
        <begin position="19"/>
        <end position="606"/>
    </location>
</feature>
<feature type="transmembrane region" description="Helical" evidence="2">
    <location>
        <begin position="516"/>
        <end position="540"/>
    </location>
</feature>
<dbReference type="VEuPathDB" id="VectorBase:BGLAX_049156"/>
<dbReference type="GO" id="GO:0007160">
    <property type="term" value="P:cell-matrix adhesion"/>
    <property type="evidence" value="ECO:0007669"/>
    <property type="project" value="InterPro"/>
</dbReference>
<dbReference type="EnsemblMetazoa" id="BGLB002476-RG">
    <property type="protein sequence ID" value="BGLB002476-PG"/>
    <property type="gene ID" value="BGLB002476"/>
</dbReference>
<evidence type="ECO:0000259" key="4">
    <source>
        <dbReference type="PROSITE" id="PS51220"/>
    </source>
</evidence>
<dbReference type="InterPro" id="IPR003886">
    <property type="entry name" value="NIDO_dom"/>
</dbReference>
<dbReference type="STRING" id="6526.A0A2C9JH68"/>
<dbReference type="Pfam" id="PF06119">
    <property type="entry name" value="NIDO"/>
    <property type="match status" value="1"/>
</dbReference>
<gene>
    <name evidence="5" type="primary">106060039</name>
</gene>
<dbReference type="Proteomes" id="UP000076420">
    <property type="component" value="Unassembled WGS sequence"/>
</dbReference>
<name>A0A2C9JH68_BIOGL</name>
<feature type="signal peptide" evidence="3">
    <location>
        <begin position="1"/>
        <end position="18"/>
    </location>
</feature>
<dbReference type="EnsemblMetazoa" id="BGLB002476-RB">
    <property type="protein sequence ID" value="BGLB002476-PB"/>
    <property type="gene ID" value="BGLB002476"/>
</dbReference>
<dbReference type="EnsemblMetazoa" id="BGLB002476-RE">
    <property type="protein sequence ID" value="BGLB002476-PE"/>
    <property type="gene ID" value="BGLB002476"/>
</dbReference>
<protein>
    <recommendedName>
        <fullName evidence="4">NIDO domain-containing protein</fullName>
    </recommendedName>
</protein>
<evidence type="ECO:0000313" key="6">
    <source>
        <dbReference type="EnsemblMetazoa" id="BGLB002476-PI"/>
    </source>
</evidence>
<evidence type="ECO:0000256" key="2">
    <source>
        <dbReference type="SAM" id="Phobius"/>
    </source>
</evidence>
<sequence>MENKLHIVFMVCVHAAHALYPYGDSFGDTTLTGASSESIQLPFPLPFYGSNQDSYKVSKDGFITFDLTEDVDSHFFDESDVIMIPVIGPWVSRIVASTDHLGDVTYRMTSNETILSDLSSLVGTSQEFSDSFLPVYALIVTWDNVGTDSFDEYSFNKTNTFQLVVATDGDKTLVTFEYSKIEWVFYDAISMYDYPTYDIKTKVGFYRGNGDSMLLPVSMSHDLFTIDTDSNINKPGLYVFRVDISPTNLTFLESNPITDTPSTVISSDSASFERETTSYSAIYSETASSSPSSISIVSTTLQASVTESNVEKSTTLTYSTVVDNAISLLDSSGLIETSLLDSSGLIQTSLLDSSGLIETSLLDSSGLIQTSLLDSSGLIETSTSTTIISVVTEASNYLTSFTSITDVTLGVLGQTNDSSLMLSSSFSSNENDAAKHSTISFTGATYATSDLASVGNSISSTANEASPFSTLGLVNTDVSGSSVLVYSPVTWTESSSLEITPPDSDSKQGGNNEKNVIIGTATTGSVVFVVAAAFVVMLLWKRSGSNRVNSEQSIVKNNLLNQSTLDRIFPSNKVYPPVNHMLVLDDPRTISVASTVSTTSTKKLMR</sequence>
<reference evidence="5" key="3">
    <citation type="submission" date="2020-05" db="UniProtKB">
        <authorList>
            <consortium name="EnsemblMetazoa"/>
        </authorList>
    </citation>
    <scope>IDENTIFICATION</scope>
    <source>
        <strain evidence="5">BB02</strain>
    </source>
</reference>
<dbReference type="EnsemblMetazoa" id="BGLB002476-RI">
    <property type="protein sequence ID" value="BGLB002476-PI"/>
    <property type="gene ID" value="BGLB002476"/>
</dbReference>